<evidence type="ECO:0000313" key="2">
    <source>
        <dbReference type="Proteomes" id="UP000093523"/>
    </source>
</evidence>
<dbReference type="RefSeq" id="WP_065612063.1">
    <property type="nucleotide sequence ID" value="NZ_CAWMPN010000029.1"/>
</dbReference>
<name>A0A1B9NUC2_ALILO</name>
<sequence length="63" mass="7322">MLPIKKDQQAIVKHIIQQASFEEITPDKRVIPNQSLTHIQFLFEQLTMFGYLSKLTNGCYVRA</sequence>
<proteinExistence type="predicted"/>
<dbReference type="Proteomes" id="UP000093523">
    <property type="component" value="Unassembled WGS sequence"/>
</dbReference>
<dbReference type="AlphaFoldDB" id="A0A1B9NUC2"/>
<protein>
    <submittedName>
        <fullName evidence="1">Uncharacterized protein</fullName>
    </submittedName>
</protein>
<evidence type="ECO:0000313" key="1">
    <source>
        <dbReference type="EMBL" id="OCH17624.1"/>
    </source>
</evidence>
<comment type="caution">
    <text evidence="1">The sequence shown here is derived from an EMBL/GenBank/DDBJ whole genome shotgun (WGS) entry which is preliminary data.</text>
</comment>
<reference evidence="1 2" key="1">
    <citation type="submission" date="2016-06" db="EMBL/GenBank/DDBJ databases">
        <authorList>
            <person name="Kjaerup R.B."/>
            <person name="Dalgaard T.S."/>
            <person name="Juul-Madsen H.R."/>
        </authorList>
    </citation>
    <scope>NUCLEOTIDE SEQUENCE [LARGE SCALE GENOMIC DNA]</scope>
    <source>
        <strain evidence="1 2">1S159</strain>
    </source>
</reference>
<organism evidence="1 2">
    <name type="scientific">Aliivibrio logei</name>
    <name type="common">Vibrio logei</name>
    <dbReference type="NCBI Taxonomy" id="688"/>
    <lineage>
        <taxon>Bacteria</taxon>
        <taxon>Pseudomonadati</taxon>
        <taxon>Pseudomonadota</taxon>
        <taxon>Gammaproteobacteria</taxon>
        <taxon>Vibrionales</taxon>
        <taxon>Vibrionaceae</taxon>
        <taxon>Aliivibrio</taxon>
    </lineage>
</organism>
<dbReference type="EMBL" id="MAJU01000029">
    <property type="protein sequence ID" value="OCH17624.1"/>
    <property type="molecule type" value="Genomic_DNA"/>
</dbReference>
<accession>A0A1B9NUC2</accession>
<gene>
    <name evidence="1" type="ORF">A6E04_18560</name>
</gene>